<comment type="caution">
    <text evidence="1">The sequence shown here is derived from an EMBL/GenBank/DDBJ whole genome shotgun (WGS) entry which is preliminary data.</text>
</comment>
<keyword evidence="2" id="KW-1185">Reference proteome</keyword>
<dbReference type="Proteomes" id="UP000198402">
    <property type="component" value="Unassembled WGS sequence"/>
</dbReference>
<dbReference type="AlphaFoldDB" id="A0A1Z5IGW4"/>
<dbReference type="STRING" id="1302250.GCA_001313225_00645"/>
<evidence type="ECO:0000313" key="2">
    <source>
        <dbReference type="Proteomes" id="UP000198402"/>
    </source>
</evidence>
<organism evidence="1 2">
    <name type="scientific">Secundilactobacillus silagei JCM 19001</name>
    <dbReference type="NCBI Taxonomy" id="1302250"/>
    <lineage>
        <taxon>Bacteria</taxon>
        <taxon>Bacillati</taxon>
        <taxon>Bacillota</taxon>
        <taxon>Bacilli</taxon>
        <taxon>Lactobacillales</taxon>
        <taxon>Lactobacillaceae</taxon>
        <taxon>Secundilactobacillus</taxon>
    </lineage>
</organism>
<accession>A0A1Z5IGW4</accession>
<gene>
    <name evidence="1" type="ORF">IWT126_01033</name>
</gene>
<dbReference type="RefSeq" id="WP_054654105.1">
    <property type="nucleotide sequence ID" value="NZ_BBFL01000002.1"/>
</dbReference>
<dbReference type="EMBL" id="BCMG01000004">
    <property type="protein sequence ID" value="GAX01010.1"/>
    <property type="molecule type" value="Genomic_DNA"/>
</dbReference>
<evidence type="ECO:0000313" key="1">
    <source>
        <dbReference type="EMBL" id="GAX01010.1"/>
    </source>
</evidence>
<sequence length="81" mass="9180">MNKQTELVISAHDSLNGLREQLQTLDRLVDKTKLTGDVSADMSQIQRSMQTEISNLDRSLQTLKHMNAGNTMMPLFNMICK</sequence>
<reference evidence="1 2" key="1">
    <citation type="submission" date="2015-11" db="EMBL/GenBank/DDBJ databases">
        <title>Draft genome sequences of new species of the genus Lactobacillus isolated from orchardgrass silage.</title>
        <authorList>
            <person name="Tohno M."/>
            <person name="Tanizawa Y."/>
            <person name="Arita M."/>
        </authorList>
    </citation>
    <scope>NUCLEOTIDE SEQUENCE [LARGE SCALE GENOMIC DNA]</scope>
    <source>
        <strain evidence="1 2">IWT126</strain>
    </source>
</reference>
<name>A0A1Z5IGW4_9LACO</name>
<proteinExistence type="predicted"/>
<protein>
    <submittedName>
        <fullName evidence="1">Uncharacterized protein</fullName>
    </submittedName>
</protein>